<evidence type="ECO:0000256" key="1">
    <source>
        <dbReference type="ARBA" id="ARBA00004413"/>
    </source>
</evidence>
<dbReference type="GO" id="GO:0016887">
    <property type="term" value="F:ATP hydrolysis activity"/>
    <property type="evidence" value="ECO:0007669"/>
    <property type="project" value="InterPro"/>
</dbReference>
<name>A0A6J6Y385_9ZZZZ</name>
<dbReference type="PROSITE" id="PS50893">
    <property type="entry name" value="ABC_TRANSPORTER_2"/>
    <property type="match status" value="1"/>
</dbReference>
<dbReference type="Gene3D" id="3.40.50.300">
    <property type="entry name" value="P-loop containing nucleotide triphosphate hydrolases"/>
    <property type="match status" value="1"/>
</dbReference>
<dbReference type="PANTHER" id="PTHR42711">
    <property type="entry name" value="ABC TRANSPORTER ATP-BINDING PROTEIN"/>
    <property type="match status" value="1"/>
</dbReference>
<dbReference type="InterPro" id="IPR003439">
    <property type="entry name" value="ABC_transporter-like_ATP-bd"/>
</dbReference>
<dbReference type="InterPro" id="IPR005894">
    <property type="entry name" value="DrrA"/>
</dbReference>
<proteinExistence type="inferred from homology"/>
<dbReference type="PROSITE" id="PS00211">
    <property type="entry name" value="ABC_TRANSPORTER_1"/>
    <property type="match status" value="1"/>
</dbReference>
<feature type="region of interest" description="Disordered" evidence="9">
    <location>
        <begin position="320"/>
        <end position="354"/>
    </location>
</feature>
<dbReference type="GO" id="GO:0043215">
    <property type="term" value="P:daunorubicin transport"/>
    <property type="evidence" value="ECO:0007669"/>
    <property type="project" value="InterPro"/>
</dbReference>
<accession>A0A6J6Y385</accession>
<evidence type="ECO:0000313" key="11">
    <source>
        <dbReference type="EMBL" id="CAB4803790.1"/>
    </source>
</evidence>
<dbReference type="GO" id="GO:1900753">
    <property type="term" value="P:doxorubicin transport"/>
    <property type="evidence" value="ECO:0007669"/>
    <property type="project" value="InterPro"/>
</dbReference>
<dbReference type="PANTHER" id="PTHR42711:SF19">
    <property type="entry name" value="DOXORUBICIN RESISTANCE ATP-BINDING PROTEIN DRRA"/>
    <property type="match status" value="1"/>
</dbReference>
<reference evidence="11" key="1">
    <citation type="submission" date="2020-05" db="EMBL/GenBank/DDBJ databases">
        <authorList>
            <person name="Chiriac C."/>
            <person name="Salcher M."/>
            <person name="Ghai R."/>
            <person name="Kavagutti S V."/>
        </authorList>
    </citation>
    <scope>NUCLEOTIDE SEQUENCE</scope>
</reference>
<evidence type="ECO:0000256" key="4">
    <source>
        <dbReference type="ARBA" id="ARBA00022741"/>
    </source>
</evidence>
<sequence length="354" mass="37670">MAVMSGTNSNNDYPIYAEGLMRHFGDVKAVDGVDLQVNAGEVFGFLGPNGAGKSTTVRMLTTLLRPTAGVARVAGFDVVKDADQVRRRIGVALQDAAIDPLMTGHELLALQAVLYGIPKAKVRDRSRELLERVGLTGAADRRVGTYSGGMRRRLDLALSLIHQPTVLFLDEPTTGLDPMSRLALWEEVRRLNAEGTTVLLTTQYLEEADQLADRIAIIDHGKIVRQGEPRELKAQVGAPTLVITVPTGQLDQAREVLRSFGELRPTAEGSLGVGLSAGAEAVPAVVRSLDDAGMQVQHLELNEPSLDDVFAEATGYRLEGAASASGLPQAQGAEGGTGKRGRKRGSNETTGESA</sequence>
<dbReference type="FunFam" id="3.40.50.300:FF:000589">
    <property type="entry name" value="ABC transporter, ATP-binding subunit"/>
    <property type="match status" value="1"/>
</dbReference>
<protein>
    <submittedName>
        <fullName evidence="11">Unannotated protein</fullName>
    </submittedName>
</protein>
<evidence type="ECO:0000256" key="7">
    <source>
        <dbReference type="ARBA" id="ARBA00023136"/>
    </source>
</evidence>
<comment type="subcellular location">
    <subcellularLocation>
        <location evidence="1">Cell membrane</location>
        <topology evidence="1">Peripheral membrane protein</topology>
        <orientation evidence="1">Cytoplasmic side</orientation>
    </subcellularLocation>
</comment>
<dbReference type="NCBIfam" id="TIGR01188">
    <property type="entry name" value="drrA"/>
    <property type="match status" value="1"/>
</dbReference>
<evidence type="ECO:0000256" key="9">
    <source>
        <dbReference type="SAM" id="MobiDB-lite"/>
    </source>
</evidence>
<dbReference type="InterPro" id="IPR003593">
    <property type="entry name" value="AAA+_ATPase"/>
</dbReference>
<evidence type="ECO:0000256" key="6">
    <source>
        <dbReference type="ARBA" id="ARBA00022967"/>
    </source>
</evidence>
<gene>
    <name evidence="11" type="ORF">UFOPK2992_01165</name>
</gene>
<keyword evidence="3" id="KW-1003">Cell membrane</keyword>
<dbReference type="InterPro" id="IPR027417">
    <property type="entry name" value="P-loop_NTPase"/>
</dbReference>
<feature type="domain" description="ABC transporter" evidence="10">
    <location>
        <begin position="15"/>
        <end position="245"/>
    </location>
</feature>
<keyword evidence="6" id="KW-1278">Translocase</keyword>
<comment type="similarity">
    <text evidence="8">Belongs to the ABC transporter superfamily. Drug exporter-1 (DrugE1) (TC 3.A.1.105) family.</text>
</comment>
<dbReference type="Pfam" id="PF13732">
    <property type="entry name" value="DrrA1-3_C"/>
    <property type="match status" value="1"/>
</dbReference>
<dbReference type="EMBL" id="CAFAAI010000202">
    <property type="protein sequence ID" value="CAB4803790.1"/>
    <property type="molecule type" value="Genomic_DNA"/>
</dbReference>
<dbReference type="InterPro" id="IPR050763">
    <property type="entry name" value="ABC_transporter_ATP-binding"/>
</dbReference>
<evidence type="ECO:0000256" key="2">
    <source>
        <dbReference type="ARBA" id="ARBA00022448"/>
    </source>
</evidence>
<organism evidence="11">
    <name type="scientific">freshwater metagenome</name>
    <dbReference type="NCBI Taxonomy" id="449393"/>
    <lineage>
        <taxon>unclassified sequences</taxon>
        <taxon>metagenomes</taxon>
        <taxon>ecological metagenomes</taxon>
    </lineage>
</organism>
<dbReference type="Pfam" id="PF00005">
    <property type="entry name" value="ABC_tran"/>
    <property type="match status" value="1"/>
</dbReference>
<keyword evidence="4" id="KW-0547">Nucleotide-binding</keyword>
<evidence type="ECO:0000256" key="8">
    <source>
        <dbReference type="ARBA" id="ARBA00049985"/>
    </source>
</evidence>
<evidence type="ECO:0000259" key="10">
    <source>
        <dbReference type="PROSITE" id="PS50893"/>
    </source>
</evidence>
<keyword evidence="7" id="KW-0472">Membrane</keyword>
<dbReference type="InterPro" id="IPR017871">
    <property type="entry name" value="ABC_transporter-like_CS"/>
</dbReference>
<dbReference type="GO" id="GO:0005886">
    <property type="term" value="C:plasma membrane"/>
    <property type="evidence" value="ECO:0007669"/>
    <property type="project" value="UniProtKB-SubCell"/>
</dbReference>
<dbReference type="InterPro" id="IPR025302">
    <property type="entry name" value="DrrA1/2-like_C"/>
</dbReference>
<dbReference type="GO" id="GO:0005524">
    <property type="term" value="F:ATP binding"/>
    <property type="evidence" value="ECO:0007669"/>
    <property type="project" value="UniProtKB-KW"/>
</dbReference>
<keyword evidence="2" id="KW-0813">Transport</keyword>
<dbReference type="SUPFAM" id="SSF52540">
    <property type="entry name" value="P-loop containing nucleoside triphosphate hydrolases"/>
    <property type="match status" value="1"/>
</dbReference>
<evidence type="ECO:0000256" key="5">
    <source>
        <dbReference type="ARBA" id="ARBA00022840"/>
    </source>
</evidence>
<dbReference type="AlphaFoldDB" id="A0A6J6Y385"/>
<keyword evidence="5" id="KW-0067">ATP-binding</keyword>
<dbReference type="SMART" id="SM00382">
    <property type="entry name" value="AAA"/>
    <property type="match status" value="1"/>
</dbReference>
<evidence type="ECO:0000256" key="3">
    <source>
        <dbReference type="ARBA" id="ARBA00022475"/>
    </source>
</evidence>